<sequence length="605" mass="62725">MRKKCALAVAVLAGILVNAAPLGAKAATTTASTTNVLSNIPQFGIYNSSMPANYSPPAGVVMIYTNGTWYSLAKLTTTQQQELGSDLSAKLTYFAGCDNYDRNGGLVFLAMPNGHQPTAADIASSSTEMAHFQTTFNDYTQAYPTYVFPLISIQQYAAFLADTTHDIWVGISGGANPYNGDVCQDSNGNINPSTPVASYPTGLTKAQGQAIYAASGFAYSLDLSWTQAPVTANADAVVTAVATVKTGASTSTNVPLSYYQYGNSSYATLPIAGTITVPAPGNGASTVTGTITVTIDSHGPNAEYFYNTPNTLKINGVPVGASFSTLAECSAYANSTINPGNPYLDAPPNTRNWCNGSSIRPTPADTSAPMTSVVIPNVTLNSGSNTFELDLGAATAPSYGSGVYTPGSGDYYLTSINFAPSATGATSPPPTAVDLSSYFNVNGIYTDGTSFSTGGLDSDGYAYSSQALGTSLTFNGQSFALGAANSPDAASGGTITLPAGQFSTLSLLGTGINGNQVSQNFIVTYTDGSSTTFTQSVSDWYTPQQYAGEAVAAATAYRDAYNGTQENQTFNLYGYSFNLNKSKSVKSIQLPANRNVVILGMGLQP</sequence>
<evidence type="ECO:0000313" key="3">
    <source>
        <dbReference type="Proteomes" id="UP001156627"/>
    </source>
</evidence>
<dbReference type="RefSeq" id="WP_284332522.1">
    <property type="nucleotide sequence ID" value="NZ_BSOA01000028.1"/>
</dbReference>
<evidence type="ECO:0000256" key="1">
    <source>
        <dbReference type="SAM" id="SignalP"/>
    </source>
</evidence>
<feature type="signal peptide" evidence="1">
    <location>
        <begin position="1"/>
        <end position="26"/>
    </location>
</feature>
<accession>A0ABQ5XBL1</accession>
<comment type="caution">
    <text evidence="2">The sequence shown here is derived from an EMBL/GenBank/DDBJ whole genome shotgun (WGS) entry which is preliminary data.</text>
</comment>
<reference evidence="3" key="1">
    <citation type="journal article" date="2019" name="Int. J. Syst. Evol. Microbiol.">
        <title>The Global Catalogue of Microorganisms (GCM) 10K type strain sequencing project: providing services to taxonomists for standard genome sequencing and annotation.</title>
        <authorList>
            <consortium name="The Broad Institute Genomics Platform"/>
            <consortium name="The Broad Institute Genome Sequencing Center for Infectious Disease"/>
            <person name="Wu L."/>
            <person name="Ma J."/>
        </authorList>
    </citation>
    <scope>NUCLEOTIDE SEQUENCE [LARGE SCALE GENOMIC DNA]</scope>
    <source>
        <strain evidence="3">NBRC 111981</strain>
    </source>
</reference>
<proteinExistence type="predicted"/>
<feature type="chain" id="PRO_5047087335" evidence="1">
    <location>
        <begin position="27"/>
        <end position="605"/>
    </location>
</feature>
<keyword evidence="3" id="KW-1185">Reference proteome</keyword>
<dbReference type="Proteomes" id="UP001156627">
    <property type="component" value="Unassembled WGS sequence"/>
</dbReference>
<gene>
    <name evidence="2" type="ORF">GCM10007898_26530</name>
</gene>
<protein>
    <submittedName>
        <fullName evidence="2">Uncharacterized protein</fullName>
    </submittedName>
</protein>
<evidence type="ECO:0000313" key="2">
    <source>
        <dbReference type="EMBL" id="GLQ89081.1"/>
    </source>
</evidence>
<dbReference type="EMBL" id="BSOA01000028">
    <property type="protein sequence ID" value="GLQ89081.1"/>
    <property type="molecule type" value="Genomic_DNA"/>
</dbReference>
<organism evidence="2 3">
    <name type="scientific">Dyella flagellata</name>
    <dbReference type="NCBI Taxonomy" id="1867833"/>
    <lineage>
        <taxon>Bacteria</taxon>
        <taxon>Pseudomonadati</taxon>
        <taxon>Pseudomonadota</taxon>
        <taxon>Gammaproteobacteria</taxon>
        <taxon>Lysobacterales</taxon>
        <taxon>Rhodanobacteraceae</taxon>
        <taxon>Dyella</taxon>
    </lineage>
</organism>
<name>A0ABQ5XBL1_9GAMM</name>
<keyword evidence="1" id="KW-0732">Signal</keyword>